<sequence length="98" mass="10726">MSVNGTRELGISDLWRFTGTEFCDCEVTDFLAEGFSELGVRSDSVEARLTGRCIQCGATGTTEWVTLGNIGDGDDRLFRPVDPDTVQVLSMTALEERT</sequence>
<protein>
    <recommendedName>
        <fullName evidence="1">DUF8134 domain-containing protein</fullName>
    </recommendedName>
</protein>
<organism evidence="2 3">
    <name type="scientific">Halogeometricum pallidum JCM 14848</name>
    <dbReference type="NCBI Taxonomy" id="1227487"/>
    <lineage>
        <taxon>Archaea</taxon>
        <taxon>Methanobacteriati</taxon>
        <taxon>Methanobacteriota</taxon>
        <taxon>Stenosarchaea group</taxon>
        <taxon>Halobacteria</taxon>
        <taxon>Halobacteriales</taxon>
        <taxon>Haloferacaceae</taxon>
        <taxon>Halogeometricum</taxon>
    </lineage>
</organism>
<proteinExistence type="predicted"/>
<dbReference type="Proteomes" id="UP000011513">
    <property type="component" value="Unassembled WGS sequence"/>
</dbReference>
<feature type="domain" description="DUF8134" evidence="1">
    <location>
        <begin position="1"/>
        <end position="91"/>
    </location>
</feature>
<dbReference type="AlphaFoldDB" id="M0DCP8"/>
<evidence type="ECO:0000259" key="1">
    <source>
        <dbReference type="Pfam" id="PF26455"/>
    </source>
</evidence>
<gene>
    <name evidence="2" type="ORF">C474_06712</name>
</gene>
<dbReference type="EMBL" id="AOIV01000011">
    <property type="protein sequence ID" value="ELZ32492.1"/>
    <property type="molecule type" value="Genomic_DNA"/>
</dbReference>
<accession>M0DCP8</accession>
<dbReference type="Pfam" id="PF26455">
    <property type="entry name" value="DUF8134"/>
    <property type="match status" value="1"/>
</dbReference>
<evidence type="ECO:0000313" key="3">
    <source>
        <dbReference type="Proteomes" id="UP000011513"/>
    </source>
</evidence>
<dbReference type="InterPro" id="IPR058447">
    <property type="entry name" value="DUF8134"/>
</dbReference>
<dbReference type="RefSeq" id="WP_008385155.1">
    <property type="nucleotide sequence ID" value="NZ_AOIV01000011.1"/>
</dbReference>
<reference evidence="2 3" key="1">
    <citation type="journal article" date="2014" name="PLoS Genet.">
        <title>Phylogenetically driven sequencing of extremely halophilic archaea reveals strategies for static and dynamic osmo-response.</title>
        <authorList>
            <person name="Becker E.A."/>
            <person name="Seitzer P.M."/>
            <person name="Tritt A."/>
            <person name="Larsen D."/>
            <person name="Krusor M."/>
            <person name="Yao A.I."/>
            <person name="Wu D."/>
            <person name="Madern D."/>
            <person name="Eisen J.A."/>
            <person name="Darling A.E."/>
            <person name="Facciotti M.T."/>
        </authorList>
    </citation>
    <scope>NUCLEOTIDE SEQUENCE [LARGE SCALE GENOMIC DNA]</scope>
    <source>
        <strain evidence="2 3">JCM 14848</strain>
    </source>
</reference>
<dbReference type="InParanoid" id="M0DCP8"/>
<evidence type="ECO:0000313" key="2">
    <source>
        <dbReference type="EMBL" id="ELZ32492.1"/>
    </source>
</evidence>
<dbReference type="eggNOG" id="arCOG04747">
    <property type="taxonomic scope" value="Archaea"/>
</dbReference>
<dbReference type="OrthoDB" id="193938at2157"/>
<keyword evidence="3" id="KW-1185">Reference proteome</keyword>
<name>M0DCP8_HALPD</name>
<comment type="caution">
    <text evidence="2">The sequence shown here is derived from an EMBL/GenBank/DDBJ whole genome shotgun (WGS) entry which is preliminary data.</text>
</comment>